<keyword evidence="10" id="KW-0675">Receptor</keyword>
<dbReference type="InterPro" id="IPR000276">
    <property type="entry name" value="GPCR_Rhodpsn"/>
</dbReference>
<evidence type="ECO:0000256" key="9">
    <source>
        <dbReference type="ARBA" id="ARBA00023157"/>
    </source>
</evidence>
<comment type="subcellular location">
    <subcellularLocation>
        <location evidence="1">Cell membrane</location>
        <topology evidence="1">Multi-pass membrane protein</topology>
    </subcellularLocation>
</comment>
<feature type="transmembrane region" description="Helical" evidence="14">
    <location>
        <begin position="106"/>
        <end position="130"/>
    </location>
</feature>
<keyword evidence="9" id="KW-1015">Disulfide bond</keyword>
<keyword evidence="3" id="KW-0716">Sensory transduction</keyword>
<evidence type="ECO:0000313" key="16">
    <source>
        <dbReference type="EMBL" id="DBA29805.1"/>
    </source>
</evidence>
<dbReference type="Proteomes" id="UP001181693">
    <property type="component" value="Unassembled WGS sequence"/>
</dbReference>
<keyword evidence="2" id="KW-1003">Cell membrane</keyword>
<keyword evidence="6 14" id="KW-1133">Transmembrane helix</keyword>
<proteinExistence type="predicted"/>
<keyword evidence="5" id="KW-0552">Olfaction</keyword>
<keyword evidence="7" id="KW-0297">G-protein coupled receptor</keyword>
<dbReference type="PROSITE" id="PS00237">
    <property type="entry name" value="G_PROTEIN_RECEP_F1_1"/>
    <property type="match status" value="1"/>
</dbReference>
<evidence type="ECO:0000256" key="6">
    <source>
        <dbReference type="ARBA" id="ARBA00022989"/>
    </source>
</evidence>
<evidence type="ECO:0000256" key="2">
    <source>
        <dbReference type="ARBA" id="ARBA00022475"/>
    </source>
</evidence>
<evidence type="ECO:0000256" key="7">
    <source>
        <dbReference type="ARBA" id="ARBA00023040"/>
    </source>
</evidence>
<sequence length="213" mass="23947">MTVLLDIMIVIIASTRRSLHSPMYLFLKNFLLSEMCLVIVIVPNMLHIIWMDGATISVAGCVTQNYLFVSSGTSESYFLTAMSYDRYLAICKPLHYHTTMSHTLQYFLVIFCWMLGFLLTLITLSFVALLEFCGQNVIDHYFCDLAPLVDIACSDTTGLEIEIFVVTIPMIAVPFLLTLPPIHPAQERHTPPSADPHQQFTTPELHTVDGSPT</sequence>
<dbReference type="PRINTS" id="PR00245">
    <property type="entry name" value="OLFACTORYR"/>
</dbReference>
<evidence type="ECO:0000256" key="11">
    <source>
        <dbReference type="ARBA" id="ARBA00023180"/>
    </source>
</evidence>
<evidence type="ECO:0000256" key="10">
    <source>
        <dbReference type="ARBA" id="ARBA00023170"/>
    </source>
</evidence>
<evidence type="ECO:0000256" key="13">
    <source>
        <dbReference type="SAM" id="MobiDB-lite"/>
    </source>
</evidence>
<evidence type="ECO:0000256" key="12">
    <source>
        <dbReference type="ARBA" id="ARBA00023224"/>
    </source>
</evidence>
<evidence type="ECO:0000256" key="3">
    <source>
        <dbReference type="ARBA" id="ARBA00022606"/>
    </source>
</evidence>
<dbReference type="Gene3D" id="1.20.1070.10">
    <property type="entry name" value="Rhodopsin 7-helix transmembrane proteins"/>
    <property type="match status" value="1"/>
</dbReference>
<dbReference type="SUPFAM" id="SSF81321">
    <property type="entry name" value="Family A G protein-coupled receptor-like"/>
    <property type="match status" value="1"/>
</dbReference>
<dbReference type="PANTHER" id="PTHR24242">
    <property type="entry name" value="G-PROTEIN COUPLED RECEPTOR"/>
    <property type="match status" value="1"/>
</dbReference>
<protein>
    <recommendedName>
        <fullName evidence="15">G-protein coupled receptors family 1 profile domain-containing protein</fullName>
    </recommendedName>
</protein>
<dbReference type="GO" id="GO:0004984">
    <property type="term" value="F:olfactory receptor activity"/>
    <property type="evidence" value="ECO:0007669"/>
    <property type="project" value="InterPro"/>
</dbReference>
<evidence type="ECO:0000313" key="17">
    <source>
        <dbReference type="Proteomes" id="UP001181693"/>
    </source>
</evidence>
<evidence type="ECO:0000256" key="8">
    <source>
        <dbReference type="ARBA" id="ARBA00023136"/>
    </source>
</evidence>
<dbReference type="PANTHER" id="PTHR24242:SF253">
    <property type="entry name" value="OLFACTORY RECEPTOR-RELATED"/>
    <property type="match status" value="1"/>
</dbReference>
<dbReference type="InterPro" id="IPR050939">
    <property type="entry name" value="Olfactory_GPCR1"/>
</dbReference>
<comment type="caution">
    <text evidence="16">The sequence shown here is derived from an EMBL/GenBank/DDBJ whole genome shotgun (WGS) entry which is preliminary data.</text>
</comment>
<dbReference type="InterPro" id="IPR000725">
    <property type="entry name" value="Olfact_rcpt"/>
</dbReference>
<evidence type="ECO:0000256" key="1">
    <source>
        <dbReference type="ARBA" id="ARBA00004651"/>
    </source>
</evidence>
<accession>A0AAV3B329</accession>
<keyword evidence="12" id="KW-0807">Transducer</keyword>
<keyword evidence="4 14" id="KW-0812">Transmembrane</keyword>
<keyword evidence="11" id="KW-0325">Glycoprotein</keyword>
<dbReference type="GO" id="GO:0004930">
    <property type="term" value="F:G protein-coupled receptor activity"/>
    <property type="evidence" value="ECO:0007669"/>
    <property type="project" value="UniProtKB-KW"/>
</dbReference>
<evidence type="ECO:0000256" key="14">
    <source>
        <dbReference type="SAM" id="Phobius"/>
    </source>
</evidence>
<evidence type="ECO:0000259" key="15">
    <source>
        <dbReference type="PROSITE" id="PS50262"/>
    </source>
</evidence>
<reference evidence="16" key="1">
    <citation type="thesis" date="2020" institute="ProQuest LLC" country="789 East Eisenhower Parkway, Ann Arbor, MI, USA">
        <title>Comparative Genomics and Chromosome Evolution.</title>
        <authorList>
            <person name="Mudd A.B."/>
        </authorList>
    </citation>
    <scope>NUCLEOTIDE SEQUENCE</scope>
    <source>
        <strain evidence="16">1538</strain>
        <tissue evidence="16">Blood</tissue>
    </source>
</reference>
<evidence type="ECO:0000256" key="5">
    <source>
        <dbReference type="ARBA" id="ARBA00022725"/>
    </source>
</evidence>
<dbReference type="Pfam" id="PF00001">
    <property type="entry name" value="7tm_1"/>
    <property type="match status" value="1"/>
</dbReference>
<dbReference type="AlphaFoldDB" id="A0AAV3B329"/>
<evidence type="ECO:0000256" key="4">
    <source>
        <dbReference type="ARBA" id="ARBA00022692"/>
    </source>
</evidence>
<keyword evidence="17" id="KW-1185">Reference proteome</keyword>
<dbReference type="EMBL" id="DYDO01000002">
    <property type="protein sequence ID" value="DBA29805.1"/>
    <property type="molecule type" value="Genomic_DNA"/>
</dbReference>
<feature type="region of interest" description="Disordered" evidence="13">
    <location>
        <begin position="186"/>
        <end position="213"/>
    </location>
</feature>
<organism evidence="16 17">
    <name type="scientific">Pyxicephalus adspersus</name>
    <name type="common">African bullfrog</name>
    <dbReference type="NCBI Taxonomy" id="30357"/>
    <lineage>
        <taxon>Eukaryota</taxon>
        <taxon>Metazoa</taxon>
        <taxon>Chordata</taxon>
        <taxon>Craniata</taxon>
        <taxon>Vertebrata</taxon>
        <taxon>Euteleostomi</taxon>
        <taxon>Amphibia</taxon>
        <taxon>Batrachia</taxon>
        <taxon>Anura</taxon>
        <taxon>Neobatrachia</taxon>
        <taxon>Ranoidea</taxon>
        <taxon>Pyxicephalidae</taxon>
        <taxon>Pyxicephalinae</taxon>
        <taxon>Pyxicephalus</taxon>
    </lineage>
</organism>
<name>A0AAV3B329_PYXAD</name>
<feature type="compositionally biased region" description="Polar residues" evidence="13">
    <location>
        <begin position="196"/>
        <end position="213"/>
    </location>
</feature>
<feature type="domain" description="G-protein coupled receptors family 1 profile" evidence="15">
    <location>
        <begin position="5"/>
        <end position="179"/>
    </location>
</feature>
<feature type="transmembrane region" description="Helical" evidence="14">
    <location>
        <begin position="26"/>
        <end position="50"/>
    </location>
</feature>
<dbReference type="InterPro" id="IPR017452">
    <property type="entry name" value="GPCR_Rhodpsn_7TM"/>
</dbReference>
<dbReference type="PROSITE" id="PS50262">
    <property type="entry name" value="G_PROTEIN_RECEP_F1_2"/>
    <property type="match status" value="1"/>
</dbReference>
<keyword evidence="8 14" id="KW-0472">Membrane</keyword>
<gene>
    <name evidence="16" type="ORF">GDO54_005865</name>
</gene>
<dbReference type="GO" id="GO:0005886">
    <property type="term" value="C:plasma membrane"/>
    <property type="evidence" value="ECO:0007669"/>
    <property type="project" value="UniProtKB-SubCell"/>
</dbReference>